<dbReference type="BioCyc" id="JESP1508404:G14D9-10440-MONOMER"/>
<sequence>MNLDFEGNRVWAEGIRMRNEGINTAKQVAEGINRILNECISIMRELIHKLNDKTPN</sequence>
<protein>
    <submittedName>
        <fullName evidence="1">Uncharacterized protein</fullName>
    </submittedName>
</protein>
<evidence type="ECO:0000313" key="2">
    <source>
        <dbReference type="Proteomes" id="UP000031449"/>
    </source>
</evidence>
<proteinExistence type="predicted"/>
<dbReference type="OrthoDB" id="9798098at2"/>
<dbReference type="KEGG" id="jeo:JMA_12050"/>
<name>A0A0B5APD8_9BACL</name>
<dbReference type="AlphaFoldDB" id="A0A0B5APD8"/>
<keyword evidence="2" id="KW-1185">Reference proteome</keyword>
<dbReference type="EMBL" id="CP009416">
    <property type="protein sequence ID" value="AJD90522.1"/>
    <property type="molecule type" value="Genomic_DNA"/>
</dbReference>
<gene>
    <name evidence="1" type="ORF">JMA_12050</name>
</gene>
<reference evidence="1 2" key="1">
    <citation type="submission" date="2014-08" db="EMBL/GenBank/DDBJ databases">
        <title>Complete genome of a marine bacteria Jeotgalibacillus malaysiensis.</title>
        <authorList>
            <person name="Yaakop A.S."/>
            <person name="Chan K.-G."/>
            <person name="Goh K.M."/>
        </authorList>
    </citation>
    <scope>NUCLEOTIDE SEQUENCE [LARGE SCALE GENOMIC DNA]</scope>
    <source>
        <strain evidence="1 2">D5</strain>
    </source>
</reference>
<accession>A0A0B5APD8</accession>
<organism evidence="1 2">
    <name type="scientific">Jeotgalibacillus malaysiensis</name>
    <dbReference type="NCBI Taxonomy" id="1508404"/>
    <lineage>
        <taxon>Bacteria</taxon>
        <taxon>Bacillati</taxon>
        <taxon>Bacillota</taxon>
        <taxon>Bacilli</taxon>
        <taxon>Bacillales</taxon>
        <taxon>Caryophanaceae</taxon>
        <taxon>Jeotgalibacillus</taxon>
    </lineage>
</organism>
<dbReference type="Proteomes" id="UP000031449">
    <property type="component" value="Chromosome"/>
</dbReference>
<dbReference type="HOGENOM" id="CLU_3008227_0_0_9"/>
<evidence type="ECO:0000313" key="1">
    <source>
        <dbReference type="EMBL" id="AJD90522.1"/>
    </source>
</evidence>
<dbReference type="STRING" id="1508404.JMA_12050"/>